<dbReference type="Proteomes" id="UP000587527">
    <property type="component" value="Unassembled WGS sequence"/>
</dbReference>
<feature type="chain" id="PRO_5032465311" description="Choice-of-anchor D domain-containing protein" evidence="1">
    <location>
        <begin position="21"/>
        <end position="813"/>
    </location>
</feature>
<keyword evidence="1" id="KW-0732">Signal</keyword>
<protein>
    <recommendedName>
        <fullName evidence="4">Choice-of-anchor D domain-containing protein</fullName>
    </recommendedName>
</protein>
<evidence type="ECO:0000313" key="3">
    <source>
        <dbReference type="Proteomes" id="UP000587527"/>
    </source>
</evidence>
<evidence type="ECO:0000256" key="1">
    <source>
        <dbReference type="SAM" id="SignalP"/>
    </source>
</evidence>
<evidence type="ECO:0008006" key="4">
    <source>
        <dbReference type="Google" id="ProtNLM"/>
    </source>
</evidence>
<dbReference type="EMBL" id="JACHMN010000002">
    <property type="protein sequence ID" value="MBB5871144.1"/>
    <property type="molecule type" value="Genomic_DNA"/>
</dbReference>
<name>A0A841BSD9_9ACTN</name>
<gene>
    <name evidence="2" type="ORF">F4553_004523</name>
</gene>
<keyword evidence="3" id="KW-1185">Reference proteome</keyword>
<proteinExistence type="predicted"/>
<comment type="caution">
    <text evidence="2">The sequence shown here is derived from an EMBL/GenBank/DDBJ whole genome shotgun (WGS) entry which is preliminary data.</text>
</comment>
<reference evidence="2 3" key="1">
    <citation type="submission" date="2020-08" db="EMBL/GenBank/DDBJ databases">
        <title>Sequencing the genomes of 1000 actinobacteria strains.</title>
        <authorList>
            <person name="Klenk H.-P."/>
        </authorList>
    </citation>
    <scope>NUCLEOTIDE SEQUENCE [LARGE SCALE GENOMIC DNA]</scope>
    <source>
        <strain evidence="2 3">DSM 45362</strain>
    </source>
</reference>
<feature type="signal peptide" evidence="1">
    <location>
        <begin position="1"/>
        <end position="20"/>
    </location>
</feature>
<dbReference type="Gene3D" id="2.60.40.10">
    <property type="entry name" value="Immunoglobulins"/>
    <property type="match status" value="2"/>
</dbReference>
<sequence length="813" mass="84067">MASALLLAVALFITPTAAAAAAPTAPYTALFLDGNYLSWGVFDGPKTFTPSNGSTFTAQAVNGDGLSFRTDRGTDFWTLDLTPPTGGWTAGSTYELRGTATSTYAKLHLTQQGSTCPEWPGWVTVKEVVRDPHSNTLTGLAAEFAIQCQTGGKDLHGEVRWNSSLGYVGAAMSLNRHTFPNLPIGTSAAKTFTVTSTGSKPIIFGQASFKPVYGTADSFSLLTDTCSGTTLPYGETCYLTFQAAPVRAETETAFLELPDNTGYGKRPVVVQVTGTDPRTVDLSPWNFTWNTEYLGMEGEPQTVTVTANGSLPVTFGTAYMGGATPEAFVIASDGCSGKTIAVQESCQISIRPKPTATGSQTATLFIPDNSLTSPKTVQMSLWGYIGGHGLFHLTEPQRTLDTRFGVGAAKAPVGAGKVIHLKVTGRAGVPANGVGAVVLNVTVTGATASSFLTIYPTGTTRPTTSALNFTKGATIANSVTVAVSDDGKVDIYQHSGKTQIIADVVGYYGNGPDRWGPTGLGGQYHPVKPQRLLDTRTDWGVRLPAGYYANIPFSYGAGVDPSIRAVAVNITAVSPTGSGYLTAWTGSQWTRPDTSTLNFAKGSNVPNFAIVPVVNCADCGLATGLPSIGVYTSADTHLLVDIVGVIDDSTLPDGLRFTPRPPVRIADTRSGLGVPDALGPRATATITAPGSLATGPMKALALNVTAVAPTSGTYLTLWPDGIDGIGQPTVSNLNPAAGQTVPNAAITAIGPANAFNVYNHAGQANVLVDVVGTFYLYVGTASSPGGSGPAAAIAGRALSSIDVKVPGAVKVLG</sequence>
<accession>A0A841BSD9</accession>
<dbReference type="InterPro" id="IPR013783">
    <property type="entry name" value="Ig-like_fold"/>
</dbReference>
<dbReference type="GO" id="GO:0005975">
    <property type="term" value="P:carbohydrate metabolic process"/>
    <property type="evidence" value="ECO:0007669"/>
    <property type="project" value="UniProtKB-ARBA"/>
</dbReference>
<dbReference type="AlphaFoldDB" id="A0A841BSD9"/>
<organism evidence="2 3">
    <name type="scientific">Allocatelliglobosispora scoriae</name>
    <dbReference type="NCBI Taxonomy" id="643052"/>
    <lineage>
        <taxon>Bacteria</taxon>
        <taxon>Bacillati</taxon>
        <taxon>Actinomycetota</taxon>
        <taxon>Actinomycetes</taxon>
        <taxon>Micromonosporales</taxon>
        <taxon>Micromonosporaceae</taxon>
        <taxon>Allocatelliglobosispora</taxon>
    </lineage>
</organism>
<dbReference type="RefSeq" id="WP_184839005.1">
    <property type="nucleotide sequence ID" value="NZ_JACHMN010000002.1"/>
</dbReference>
<dbReference type="NCBIfam" id="NF012200">
    <property type="entry name" value="choice_anch_D"/>
    <property type="match status" value="2"/>
</dbReference>
<evidence type="ECO:0000313" key="2">
    <source>
        <dbReference type="EMBL" id="MBB5871144.1"/>
    </source>
</evidence>